<proteinExistence type="predicted"/>
<reference evidence="1 2" key="1">
    <citation type="submission" date="2018-06" db="EMBL/GenBank/DDBJ databases">
        <title>Comparative genomics reveals the genomic features of Rhizophagus irregularis, R. cerebriforme, R. diaphanum and Gigaspora rosea, and their symbiotic lifestyle signature.</title>
        <authorList>
            <person name="Morin E."/>
            <person name="San Clemente H."/>
            <person name="Chen E.C.H."/>
            <person name="De La Providencia I."/>
            <person name="Hainaut M."/>
            <person name="Kuo A."/>
            <person name="Kohler A."/>
            <person name="Murat C."/>
            <person name="Tang N."/>
            <person name="Roy S."/>
            <person name="Loubradou J."/>
            <person name="Henrissat B."/>
            <person name="Grigoriev I.V."/>
            <person name="Corradi N."/>
            <person name="Roux C."/>
            <person name="Martin F.M."/>
        </authorList>
    </citation>
    <scope>NUCLEOTIDE SEQUENCE [LARGE SCALE GENOMIC DNA]</scope>
    <source>
        <strain evidence="1 2">DAOM 194757</strain>
    </source>
</reference>
<accession>A0A397WAX9</accession>
<dbReference type="AlphaFoldDB" id="A0A397WAX9"/>
<dbReference type="Proteomes" id="UP000266673">
    <property type="component" value="Unassembled WGS sequence"/>
</dbReference>
<sequence>MPKKRASLFVRIKNLVDSILRIWKNPEYQTPRPNINESTWGHNVLKPIFDFIDYDLESELLIRWDAVTSQVTLGRNGAKGPIKKYDIIGVNKNENYDLELILEKYPEVTKEAENKVSKFMNPEEKSEFWSEFCPYFLEELLARNVVWFLNQNARLAYIEPNNYHSKYRLNTTFELNNTSLRLILFQISFLKIMQGIGEDIWLSIG</sequence>
<keyword evidence="2" id="KW-1185">Reference proteome</keyword>
<comment type="caution">
    <text evidence="1">The sequence shown here is derived from an EMBL/GenBank/DDBJ whole genome shotgun (WGS) entry which is preliminary data.</text>
</comment>
<dbReference type="OrthoDB" id="2323426at2759"/>
<evidence type="ECO:0000313" key="1">
    <source>
        <dbReference type="EMBL" id="RIB30799.1"/>
    </source>
</evidence>
<dbReference type="EMBL" id="QKWP01000005">
    <property type="protein sequence ID" value="RIB30799.1"/>
    <property type="molecule type" value="Genomic_DNA"/>
</dbReference>
<evidence type="ECO:0000313" key="2">
    <source>
        <dbReference type="Proteomes" id="UP000266673"/>
    </source>
</evidence>
<protein>
    <submittedName>
        <fullName evidence="1">Uncharacterized protein</fullName>
    </submittedName>
</protein>
<gene>
    <name evidence="1" type="ORF">C2G38_2238064</name>
</gene>
<dbReference type="STRING" id="44941.A0A397WAX9"/>
<name>A0A397WAX9_9GLOM</name>
<organism evidence="1 2">
    <name type="scientific">Gigaspora rosea</name>
    <dbReference type="NCBI Taxonomy" id="44941"/>
    <lineage>
        <taxon>Eukaryota</taxon>
        <taxon>Fungi</taxon>
        <taxon>Fungi incertae sedis</taxon>
        <taxon>Mucoromycota</taxon>
        <taxon>Glomeromycotina</taxon>
        <taxon>Glomeromycetes</taxon>
        <taxon>Diversisporales</taxon>
        <taxon>Gigasporaceae</taxon>
        <taxon>Gigaspora</taxon>
    </lineage>
</organism>